<dbReference type="InterPro" id="IPR033655">
    <property type="entry name" value="TGS_RelA/SpoT"/>
</dbReference>
<dbReference type="Pfam" id="PF19296">
    <property type="entry name" value="RelA_AH_RIS"/>
    <property type="match status" value="1"/>
</dbReference>
<dbReference type="Pfam" id="PF13328">
    <property type="entry name" value="HD_4"/>
    <property type="match status" value="1"/>
</dbReference>
<dbReference type="InterPro" id="IPR007685">
    <property type="entry name" value="RelA_SpoT"/>
</dbReference>
<dbReference type="PANTHER" id="PTHR21262:SF31">
    <property type="entry name" value="GTP PYROPHOSPHOKINASE"/>
    <property type="match status" value="1"/>
</dbReference>
<dbReference type="Pfam" id="PF02824">
    <property type="entry name" value="TGS"/>
    <property type="match status" value="1"/>
</dbReference>
<dbReference type="Pfam" id="PF04607">
    <property type="entry name" value="RelA_SpoT"/>
    <property type="match status" value="1"/>
</dbReference>
<dbReference type="AlphaFoldDB" id="A0A5J4KLZ9"/>
<dbReference type="Gene3D" id="3.30.70.260">
    <property type="match status" value="1"/>
</dbReference>
<dbReference type="PROSITE" id="PS51671">
    <property type="entry name" value="ACT"/>
    <property type="match status" value="1"/>
</dbReference>
<dbReference type="Gene3D" id="1.10.3210.10">
    <property type="entry name" value="Hypothetical protein af1432"/>
    <property type="match status" value="1"/>
</dbReference>
<evidence type="ECO:0000256" key="1">
    <source>
        <dbReference type="RuleBase" id="RU003847"/>
    </source>
</evidence>
<dbReference type="FunFam" id="3.10.20.30:FF:000002">
    <property type="entry name" value="GTP pyrophosphokinase (RelA/SpoT)"/>
    <property type="match status" value="1"/>
</dbReference>
<dbReference type="Proteomes" id="UP000326912">
    <property type="component" value="Unassembled WGS sequence"/>
</dbReference>
<gene>
    <name evidence="5" type="ORF">KDW_15720</name>
</gene>
<dbReference type="CDD" id="cd01668">
    <property type="entry name" value="TGS_RSH"/>
    <property type="match status" value="1"/>
</dbReference>
<dbReference type="SUPFAM" id="SSF109604">
    <property type="entry name" value="HD-domain/PDEase-like"/>
    <property type="match status" value="1"/>
</dbReference>
<feature type="domain" description="ACT" evidence="3">
    <location>
        <begin position="700"/>
        <end position="775"/>
    </location>
</feature>
<comment type="function">
    <text evidence="1">In eubacteria ppGpp (guanosine 3'-diphosphate 5'-diphosphate) is a mediator of the stringent response that coordinates a variety of cellular activities in response to changes in nutritional abundance.</text>
</comment>
<protein>
    <submittedName>
        <fullName evidence="5">(P)ppGpp synthetase</fullName>
    </submittedName>
</protein>
<name>A0A5J4KLZ9_9CHLR</name>
<keyword evidence="6" id="KW-1185">Reference proteome</keyword>
<dbReference type="Pfam" id="PF13291">
    <property type="entry name" value="ACT_4"/>
    <property type="match status" value="1"/>
</dbReference>
<evidence type="ECO:0000256" key="2">
    <source>
        <dbReference type="SAM" id="MobiDB-lite"/>
    </source>
</evidence>
<dbReference type="GO" id="GO:0015969">
    <property type="term" value="P:guanosine tetraphosphate metabolic process"/>
    <property type="evidence" value="ECO:0007669"/>
    <property type="project" value="InterPro"/>
</dbReference>
<dbReference type="InterPro" id="IPR012676">
    <property type="entry name" value="TGS-like"/>
</dbReference>
<dbReference type="SUPFAM" id="SSF81271">
    <property type="entry name" value="TGS-like"/>
    <property type="match status" value="1"/>
</dbReference>
<accession>A0A5J4KLZ9</accession>
<dbReference type="PANTHER" id="PTHR21262">
    <property type="entry name" value="GUANOSINE-3',5'-BIS DIPHOSPHATE 3'-PYROPHOSPHOHYDROLASE"/>
    <property type="match status" value="1"/>
</dbReference>
<dbReference type="InterPro" id="IPR012675">
    <property type="entry name" value="Beta-grasp_dom_sf"/>
</dbReference>
<dbReference type="PROSITE" id="PS51880">
    <property type="entry name" value="TGS"/>
    <property type="match status" value="1"/>
</dbReference>
<evidence type="ECO:0000259" key="3">
    <source>
        <dbReference type="PROSITE" id="PS51671"/>
    </source>
</evidence>
<feature type="domain" description="TGS" evidence="4">
    <location>
        <begin position="423"/>
        <end position="498"/>
    </location>
</feature>
<feature type="region of interest" description="Disordered" evidence="2">
    <location>
        <begin position="99"/>
        <end position="127"/>
    </location>
</feature>
<sequence>MVENCQDVPGTSIRPIPPLEHALAVTTIMAEMMHVDSIGIAAGLVYEAVDAELLLSEQVDYTLGPATARVVDSMLRLNILERKKQSAATGAMLAIQNSQLSSSKKAHSERDEDSLSTSFESKKPRVREAMRRQQAETVRKMFVAMADDPRVVLLKLAYRLHAMRLICQKLEEGDAQEMLTLAEESREIYAPLAGRLGMSRVESELQDLAFQILQPDRYAWVRKILDTETKQWSSYVDRVCERMRAEMAAIGVKAEISGRVKHAYSFYKKIARTAGDFEDLEHLKAGVDLSQIHDLLAFRILVDTTTDCYIALGHVHSLWRPKEGRIKDFIANPKPNGYSALHTTVFCLDDQLVEIQIRTHEMHETAEYGVAMHWHYKDVGDNASSSARELLTWLRQLAEWQQDLRIANTSDTEFVEAVKDDIFQEQIFVLTPKGEVKDLPVGSTPLDFAYRVHTKVGDHCAGARIIASDGDGNGERLVSRMVALDYELKNGEIVDIVTNRSAHPTRDWLNFARTAAARNKIRRYLKINERPINMQIGEERLERELKSAGPRGLEALTEDAENWVCANLSINTFEDVLAAIGSDDLRPRAVVVKLLEYWHREQKDAKDAKESEDVLPLPTATTRQATAQLEVAGVSGLLTRLANCCYPLPDDTIVGFISRGKGVIVHRSDCRNIARLGEQDRERLIHVNWAGMSQQRYHAPIVITAHDRSGMIRDVATVVSDSGANLMSINSSVSANHQTVLIMATLEIAELDQLHRLFVKLEKVKGVIHIARDLGQRK</sequence>
<dbReference type="InterPro" id="IPR045865">
    <property type="entry name" value="ACT-like_dom_sf"/>
</dbReference>
<evidence type="ECO:0000313" key="5">
    <source>
        <dbReference type="EMBL" id="GER87410.1"/>
    </source>
</evidence>
<dbReference type="EMBL" id="BKZW01000001">
    <property type="protein sequence ID" value="GER87410.1"/>
    <property type="molecule type" value="Genomic_DNA"/>
</dbReference>
<dbReference type="GO" id="GO:0005886">
    <property type="term" value="C:plasma membrane"/>
    <property type="evidence" value="ECO:0007669"/>
    <property type="project" value="TreeGrafter"/>
</dbReference>
<dbReference type="SUPFAM" id="SSF81301">
    <property type="entry name" value="Nucleotidyltransferase"/>
    <property type="match status" value="1"/>
</dbReference>
<dbReference type="Gene3D" id="3.30.460.10">
    <property type="entry name" value="Beta Polymerase, domain 2"/>
    <property type="match status" value="1"/>
</dbReference>
<comment type="caution">
    <text evidence="5">The sequence shown here is derived from an EMBL/GenBank/DDBJ whole genome shotgun (WGS) entry which is preliminary data.</text>
</comment>
<evidence type="ECO:0000313" key="6">
    <source>
        <dbReference type="Proteomes" id="UP000326912"/>
    </source>
</evidence>
<comment type="similarity">
    <text evidence="1">Belongs to the relA/spoT family.</text>
</comment>
<organism evidence="5 6">
    <name type="scientific">Dictyobacter vulcani</name>
    <dbReference type="NCBI Taxonomy" id="2607529"/>
    <lineage>
        <taxon>Bacteria</taxon>
        <taxon>Bacillati</taxon>
        <taxon>Chloroflexota</taxon>
        <taxon>Ktedonobacteria</taxon>
        <taxon>Ktedonobacterales</taxon>
        <taxon>Dictyobacteraceae</taxon>
        <taxon>Dictyobacter</taxon>
    </lineage>
</organism>
<dbReference type="InterPro" id="IPR045600">
    <property type="entry name" value="RelA/SpoT_AH_RIS"/>
</dbReference>
<dbReference type="Gene3D" id="3.10.20.30">
    <property type="match status" value="1"/>
</dbReference>
<dbReference type="InterPro" id="IPR004095">
    <property type="entry name" value="TGS"/>
</dbReference>
<dbReference type="SUPFAM" id="SSF55021">
    <property type="entry name" value="ACT-like"/>
    <property type="match status" value="1"/>
</dbReference>
<evidence type="ECO:0000259" key="4">
    <source>
        <dbReference type="PROSITE" id="PS51880"/>
    </source>
</evidence>
<reference evidence="5 6" key="1">
    <citation type="submission" date="2019-10" db="EMBL/GenBank/DDBJ databases">
        <title>Dictyobacter vulcani sp. nov., within the class Ktedonobacteria, isolated from soil of volcanic Mt. Zao.</title>
        <authorList>
            <person name="Zheng Y."/>
            <person name="Wang C.M."/>
            <person name="Sakai Y."/>
            <person name="Abe K."/>
            <person name="Yokota A."/>
            <person name="Yabe S."/>
        </authorList>
    </citation>
    <scope>NUCLEOTIDE SEQUENCE [LARGE SCALE GENOMIC DNA]</scope>
    <source>
        <strain evidence="5 6">W12</strain>
    </source>
</reference>
<dbReference type="CDD" id="cd05399">
    <property type="entry name" value="NT_Rel-Spo_like"/>
    <property type="match status" value="1"/>
</dbReference>
<dbReference type="SMART" id="SM00954">
    <property type="entry name" value="RelA_SpoT"/>
    <property type="match status" value="1"/>
</dbReference>
<proteinExistence type="inferred from homology"/>
<dbReference type="InterPro" id="IPR043519">
    <property type="entry name" value="NT_sf"/>
</dbReference>
<dbReference type="CDD" id="cd04876">
    <property type="entry name" value="ACT_RelA-SpoT"/>
    <property type="match status" value="1"/>
</dbReference>
<dbReference type="InterPro" id="IPR002912">
    <property type="entry name" value="ACT_dom"/>
</dbReference>
<dbReference type="InterPro" id="IPR004811">
    <property type="entry name" value="RelA/Spo_fam"/>
</dbReference>
<dbReference type="NCBIfam" id="TIGR00691">
    <property type="entry name" value="spoT_relA"/>
    <property type="match status" value="1"/>
</dbReference>